<name>A0A1D3UVC8_TANFO</name>
<evidence type="ECO:0000313" key="2">
    <source>
        <dbReference type="Proteomes" id="UP000182057"/>
    </source>
</evidence>
<proteinExistence type="predicted"/>
<organism evidence="1 2">
    <name type="scientific">Tannerella forsythia</name>
    <name type="common">Bacteroides forsythus</name>
    <dbReference type="NCBI Taxonomy" id="28112"/>
    <lineage>
        <taxon>Bacteria</taxon>
        <taxon>Pseudomonadati</taxon>
        <taxon>Bacteroidota</taxon>
        <taxon>Bacteroidia</taxon>
        <taxon>Bacteroidales</taxon>
        <taxon>Tannerellaceae</taxon>
        <taxon>Tannerella</taxon>
    </lineage>
</organism>
<gene>
    <name evidence="1" type="ORF">TFUB20_02289</name>
</gene>
<reference evidence="1 2" key="1">
    <citation type="submission" date="2016-09" db="EMBL/GenBank/DDBJ databases">
        <authorList>
            <person name="Capua I."/>
            <person name="De Benedictis P."/>
            <person name="Joannis T."/>
            <person name="Lombin L.H."/>
            <person name="Cattoli G."/>
        </authorList>
    </citation>
    <scope>NUCLEOTIDE SEQUENCE [LARGE SCALE GENOMIC DNA]</scope>
    <source>
        <strain evidence="1 2">UB20</strain>
    </source>
</reference>
<dbReference type="Proteomes" id="UP000182057">
    <property type="component" value="Unassembled WGS sequence"/>
</dbReference>
<dbReference type="EMBL" id="FMMM01000078">
    <property type="protein sequence ID" value="SCQ24097.1"/>
    <property type="molecule type" value="Genomic_DNA"/>
</dbReference>
<protein>
    <submittedName>
        <fullName evidence="1">Uncharacterized protein</fullName>
    </submittedName>
</protein>
<evidence type="ECO:0000313" key="1">
    <source>
        <dbReference type="EMBL" id="SCQ24097.1"/>
    </source>
</evidence>
<dbReference type="AlphaFoldDB" id="A0A1D3UVC8"/>
<sequence>MLKNTGKLIHSRYRSINNFIMNQVSATGAYCFYDNKPEVIYGYTIHNRQNR</sequence>
<accession>A0A1D3UVC8</accession>